<reference evidence="2 3" key="1">
    <citation type="journal article" date="2023" name="Sci. Data">
        <title>Genome assembly of the Korean intertidal mud-creeper Batillaria attramentaria.</title>
        <authorList>
            <person name="Patra A.K."/>
            <person name="Ho P.T."/>
            <person name="Jun S."/>
            <person name="Lee S.J."/>
            <person name="Kim Y."/>
            <person name="Won Y.J."/>
        </authorList>
    </citation>
    <scope>NUCLEOTIDE SEQUENCE [LARGE SCALE GENOMIC DNA]</scope>
    <source>
        <strain evidence="2">Wonlab-2016</strain>
    </source>
</reference>
<comment type="caution">
    <text evidence="2">The sequence shown here is derived from an EMBL/GenBank/DDBJ whole genome shotgun (WGS) entry which is preliminary data.</text>
</comment>
<feature type="non-terminal residue" evidence="2">
    <location>
        <position position="1"/>
    </location>
</feature>
<dbReference type="EMBL" id="JACVVK020000005">
    <property type="protein sequence ID" value="KAK7507102.1"/>
    <property type="molecule type" value="Genomic_DNA"/>
</dbReference>
<protein>
    <submittedName>
        <fullName evidence="2">Uncharacterized protein</fullName>
    </submittedName>
</protein>
<dbReference type="Proteomes" id="UP001519460">
    <property type="component" value="Unassembled WGS sequence"/>
</dbReference>
<feature type="non-terminal residue" evidence="2">
    <location>
        <position position="123"/>
    </location>
</feature>
<organism evidence="2 3">
    <name type="scientific">Batillaria attramentaria</name>
    <dbReference type="NCBI Taxonomy" id="370345"/>
    <lineage>
        <taxon>Eukaryota</taxon>
        <taxon>Metazoa</taxon>
        <taxon>Spiralia</taxon>
        <taxon>Lophotrochozoa</taxon>
        <taxon>Mollusca</taxon>
        <taxon>Gastropoda</taxon>
        <taxon>Caenogastropoda</taxon>
        <taxon>Sorbeoconcha</taxon>
        <taxon>Cerithioidea</taxon>
        <taxon>Batillariidae</taxon>
        <taxon>Batillaria</taxon>
    </lineage>
</organism>
<feature type="region of interest" description="Disordered" evidence="1">
    <location>
        <begin position="40"/>
        <end position="73"/>
    </location>
</feature>
<proteinExistence type="predicted"/>
<evidence type="ECO:0000313" key="2">
    <source>
        <dbReference type="EMBL" id="KAK7507102.1"/>
    </source>
</evidence>
<name>A0ABD0M723_9CAEN</name>
<accession>A0ABD0M723</accession>
<sequence>IRGKSSYPPTTPPPNPITDFMFKAFDAGKQRDPQVCRLLGQKIQNNRPPRRGGRSDSRAPRLKRLPTMTAANTAGRFSSGNVAMAVFPPLLAGDRFRSSSCWVEWGKAVVKRAEGGGGDEDGK</sequence>
<gene>
    <name evidence="2" type="ORF">BaRGS_00001953</name>
</gene>
<keyword evidence="3" id="KW-1185">Reference proteome</keyword>
<evidence type="ECO:0000313" key="3">
    <source>
        <dbReference type="Proteomes" id="UP001519460"/>
    </source>
</evidence>
<evidence type="ECO:0000256" key="1">
    <source>
        <dbReference type="SAM" id="MobiDB-lite"/>
    </source>
</evidence>
<dbReference type="AlphaFoldDB" id="A0ABD0M723"/>